<organism evidence="4 5">
    <name type="scientific">Rugosibacter aromaticivorans</name>
    <dbReference type="NCBI Taxonomy" id="1565605"/>
    <lineage>
        <taxon>Bacteria</taxon>
        <taxon>Pseudomonadati</taxon>
        <taxon>Pseudomonadota</taxon>
        <taxon>Betaproteobacteria</taxon>
        <taxon>Nitrosomonadales</taxon>
        <taxon>Sterolibacteriaceae</taxon>
        <taxon>Rugosibacter</taxon>
    </lineage>
</organism>
<dbReference type="PATRIC" id="fig|1565605.3.peg.2612"/>
<dbReference type="InterPro" id="IPR029063">
    <property type="entry name" value="SAM-dependent_MTases_sf"/>
</dbReference>
<evidence type="ECO:0000256" key="2">
    <source>
        <dbReference type="ARBA" id="ARBA00022679"/>
    </source>
</evidence>
<name>A0A0C5JCV5_9PROT</name>
<dbReference type="HOGENOM" id="CLU_046586_2_1_4"/>
<dbReference type="Proteomes" id="UP000061603">
    <property type="component" value="Chromosome"/>
</dbReference>
<keyword evidence="5" id="KW-1185">Reference proteome</keyword>
<feature type="domain" description="Methyltransferase type 11" evidence="3">
    <location>
        <begin position="45"/>
        <end position="149"/>
    </location>
</feature>
<keyword evidence="2" id="KW-0808">Transferase</keyword>
<dbReference type="Gene3D" id="3.40.50.150">
    <property type="entry name" value="Vaccinia Virus protein VP39"/>
    <property type="match status" value="1"/>
</dbReference>
<dbReference type="EMBL" id="CP010554">
    <property type="protein sequence ID" value="AJP49660.1"/>
    <property type="molecule type" value="Genomic_DNA"/>
</dbReference>
<reference evidence="4 5" key="1">
    <citation type="journal article" date="2015" name="Genome Announc.">
        <title>Complete Genome Sequence of a Novel Bacterium within the Family Rhodocyclaceae That Degrades Polycyclic Aromatic Hydrocarbons.</title>
        <authorList>
            <person name="Singleton D.R."/>
            <person name="Dickey A.N."/>
            <person name="Scholl E.H."/>
            <person name="Wright F.A."/>
            <person name="Aitken M.D."/>
        </authorList>
    </citation>
    <scope>NUCLEOTIDE SEQUENCE [LARGE SCALE GENOMIC DNA]</scope>
    <source>
        <strain evidence="5">PG1-Ca6</strain>
    </source>
</reference>
<proteinExistence type="predicted"/>
<sequence>MRGVSRNLPGTAAAYDQAAVLARLVGARMAERLDYMKISPQRIADIGCATGDGIRALQARYNKTQALAIDVSLPMLHGVRAHSSRLTRLLGRLLNRGPQLINADARALPLADNTLDFVWSNLMLHWLDDPLPALREIHRVMAVGGLVMFATLGPDSLLELRSAMEEVGADDTARRFIDMHDIGDMLVAAGFADPVMDMEVLNFTYRHPRQFLADQRHLGVRDAFLGQQPFRTWRKVFSAWPRDHEGRWPLRFEVVYGHAWKPAPRARPAHTAEGHAIMTFHRP</sequence>
<dbReference type="PANTHER" id="PTHR13090:SF1">
    <property type="entry name" value="ARGININE-HYDROXYLASE NDUFAF5, MITOCHONDRIAL"/>
    <property type="match status" value="1"/>
</dbReference>
<gene>
    <name evidence="4" type="ORF">PG1C_12315</name>
</gene>
<dbReference type="AlphaFoldDB" id="A0A0C5JCV5"/>
<evidence type="ECO:0000313" key="4">
    <source>
        <dbReference type="EMBL" id="AJP49660.1"/>
    </source>
</evidence>
<keyword evidence="1" id="KW-0489">Methyltransferase</keyword>
<dbReference type="Pfam" id="PF08241">
    <property type="entry name" value="Methyltransf_11"/>
    <property type="match status" value="1"/>
</dbReference>
<dbReference type="PANTHER" id="PTHR13090">
    <property type="entry name" value="ARGININE-HYDROXYLASE NDUFAF5, MITOCHONDRIAL"/>
    <property type="match status" value="1"/>
</dbReference>
<dbReference type="KEGG" id="rbu:PG1C_12315"/>
<evidence type="ECO:0000313" key="5">
    <source>
        <dbReference type="Proteomes" id="UP000061603"/>
    </source>
</evidence>
<dbReference type="GO" id="GO:0008757">
    <property type="term" value="F:S-adenosylmethionine-dependent methyltransferase activity"/>
    <property type="evidence" value="ECO:0007669"/>
    <property type="project" value="InterPro"/>
</dbReference>
<dbReference type="GO" id="GO:0032259">
    <property type="term" value="P:methylation"/>
    <property type="evidence" value="ECO:0007669"/>
    <property type="project" value="UniProtKB-KW"/>
</dbReference>
<dbReference type="SUPFAM" id="SSF53335">
    <property type="entry name" value="S-adenosyl-L-methionine-dependent methyltransferases"/>
    <property type="match status" value="1"/>
</dbReference>
<dbReference type="InterPro" id="IPR013216">
    <property type="entry name" value="Methyltransf_11"/>
</dbReference>
<dbReference type="CDD" id="cd02440">
    <property type="entry name" value="AdoMet_MTases"/>
    <property type="match status" value="1"/>
</dbReference>
<evidence type="ECO:0000259" key="3">
    <source>
        <dbReference type="Pfam" id="PF08241"/>
    </source>
</evidence>
<dbReference type="STRING" id="1565605.PG1C_12315"/>
<accession>A0A0C5JCV5</accession>
<protein>
    <recommendedName>
        <fullName evidence="3">Methyltransferase type 11 domain-containing protein</fullName>
    </recommendedName>
</protein>
<evidence type="ECO:0000256" key="1">
    <source>
        <dbReference type="ARBA" id="ARBA00022603"/>
    </source>
</evidence>
<dbReference type="InterPro" id="IPR050602">
    <property type="entry name" value="Malonyl-ACP_OMT"/>
</dbReference>